<comment type="caution">
    <text evidence="1">The sequence shown here is derived from an EMBL/GenBank/DDBJ whole genome shotgun (WGS) entry which is preliminary data.</text>
</comment>
<evidence type="ECO:0000313" key="2">
    <source>
        <dbReference type="Proteomes" id="UP000627573"/>
    </source>
</evidence>
<reference evidence="1 2" key="1">
    <citation type="submission" date="2020-12" db="EMBL/GenBank/DDBJ databases">
        <title>Draft genome sequence of furan degrading bacterial strain FUR100.</title>
        <authorList>
            <person name="Woiski C."/>
        </authorList>
    </citation>
    <scope>NUCLEOTIDE SEQUENCE [LARGE SCALE GENOMIC DNA]</scope>
    <source>
        <strain evidence="1 2">FUR100</strain>
    </source>
</reference>
<protein>
    <submittedName>
        <fullName evidence="1">Uncharacterized protein</fullName>
    </submittedName>
</protein>
<dbReference type="EMBL" id="JAECSB010000085">
    <property type="protein sequence ID" value="MBH5146087.1"/>
    <property type="molecule type" value="Genomic_DNA"/>
</dbReference>
<keyword evidence="2" id="KW-1185">Reference proteome</keyword>
<organism evidence="1 2">
    <name type="scientific">Rhodococcus erythropolis</name>
    <name type="common">Arthrobacter picolinophilus</name>
    <dbReference type="NCBI Taxonomy" id="1833"/>
    <lineage>
        <taxon>Bacteria</taxon>
        <taxon>Bacillati</taxon>
        <taxon>Actinomycetota</taxon>
        <taxon>Actinomycetes</taxon>
        <taxon>Mycobacteriales</taxon>
        <taxon>Nocardiaceae</taxon>
        <taxon>Rhodococcus</taxon>
        <taxon>Rhodococcus erythropolis group</taxon>
    </lineage>
</organism>
<dbReference type="Proteomes" id="UP000627573">
    <property type="component" value="Unassembled WGS sequence"/>
</dbReference>
<proteinExistence type="predicted"/>
<name>A0A8I1D9C6_RHOER</name>
<accession>A0A8I1D9C6</accession>
<sequence>MRITPGANAFNAMRAPAHSGAEVFLRIHSDNARLVVVYIGLFPMASTASPIRG</sequence>
<evidence type="ECO:0000313" key="1">
    <source>
        <dbReference type="EMBL" id="MBH5146087.1"/>
    </source>
</evidence>
<dbReference type="RefSeq" id="WP_155250671.1">
    <property type="nucleotide sequence ID" value="NZ_CP011295.1"/>
</dbReference>
<gene>
    <name evidence="1" type="ORF">I3517_26140</name>
</gene>
<dbReference type="AlphaFoldDB" id="A0A8I1D9C6"/>